<keyword evidence="2" id="KW-0732">Signal</keyword>
<keyword evidence="9" id="KW-1133">Transmembrane helix</keyword>
<feature type="compositionally biased region" description="Acidic residues" evidence="8">
    <location>
        <begin position="502"/>
        <end position="528"/>
    </location>
</feature>
<organism evidence="11 12">
    <name type="scientific">Laodelphax striatellus</name>
    <name type="common">Small brown planthopper</name>
    <name type="synonym">Delphax striatella</name>
    <dbReference type="NCBI Taxonomy" id="195883"/>
    <lineage>
        <taxon>Eukaryota</taxon>
        <taxon>Metazoa</taxon>
        <taxon>Ecdysozoa</taxon>
        <taxon>Arthropoda</taxon>
        <taxon>Hexapoda</taxon>
        <taxon>Insecta</taxon>
        <taxon>Pterygota</taxon>
        <taxon>Neoptera</taxon>
        <taxon>Paraneoptera</taxon>
        <taxon>Hemiptera</taxon>
        <taxon>Auchenorrhyncha</taxon>
        <taxon>Fulgoroidea</taxon>
        <taxon>Delphacidae</taxon>
        <taxon>Criomorphinae</taxon>
        <taxon>Laodelphax</taxon>
    </lineage>
</organism>
<keyword evidence="1" id="KW-0433">Leucine-rich repeat</keyword>
<feature type="compositionally biased region" description="Polar residues" evidence="8">
    <location>
        <begin position="625"/>
        <end position="634"/>
    </location>
</feature>
<dbReference type="SUPFAM" id="SSF52058">
    <property type="entry name" value="L domain-like"/>
    <property type="match status" value="1"/>
</dbReference>
<feature type="region of interest" description="Disordered" evidence="8">
    <location>
        <begin position="616"/>
        <end position="648"/>
    </location>
</feature>
<keyword evidence="7" id="KW-0175">Coiled coil</keyword>
<dbReference type="PROSITE" id="PS51450">
    <property type="entry name" value="LRR"/>
    <property type="match status" value="1"/>
</dbReference>
<reference evidence="11 12" key="1">
    <citation type="journal article" date="2017" name="Gigascience">
        <title>Genome sequence of the small brown planthopper, Laodelphax striatellus.</title>
        <authorList>
            <person name="Zhu J."/>
            <person name="Jiang F."/>
            <person name="Wang X."/>
            <person name="Yang P."/>
            <person name="Bao Y."/>
            <person name="Zhao W."/>
            <person name="Wang W."/>
            <person name="Lu H."/>
            <person name="Wang Q."/>
            <person name="Cui N."/>
            <person name="Li J."/>
            <person name="Chen X."/>
            <person name="Luo L."/>
            <person name="Yu J."/>
            <person name="Kang L."/>
            <person name="Cui F."/>
        </authorList>
    </citation>
    <scope>NUCLEOTIDE SEQUENCE [LARGE SCALE GENOMIC DNA]</scope>
    <source>
        <strain evidence="11">Lst14</strain>
    </source>
</reference>
<dbReference type="SMART" id="SM00409">
    <property type="entry name" value="IG"/>
    <property type="match status" value="1"/>
</dbReference>
<dbReference type="Gene3D" id="3.80.10.10">
    <property type="entry name" value="Ribonuclease Inhibitor"/>
    <property type="match status" value="1"/>
</dbReference>
<evidence type="ECO:0000256" key="1">
    <source>
        <dbReference type="ARBA" id="ARBA00022614"/>
    </source>
</evidence>
<feature type="compositionally biased region" description="Polar residues" evidence="8">
    <location>
        <begin position="1"/>
        <end position="13"/>
    </location>
</feature>
<dbReference type="InterPro" id="IPR001611">
    <property type="entry name" value="Leu-rich_rpt"/>
</dbReference>
<proteinExistence type="predicted"/>
<dbReference type="AlphaFoldDB" id="A0A482XCJ6"/>
<feature type="compositionally biased region" description="Low complexity" evidence="8">
    <location>
        <begin position="639"/>
        <end position="648"/>
    </location>
</feature>
<dbReference type="InterPro" id="IPR007110">
    <property type="entry name" value="Ig-like_dom"/>
</dbReference>
<comment type="caution">
    <text evidence="11">The sequence shown here is derived from an EMBL/GenBank/DDBJ whole genome shotgun (WGS) entry which is preliminary data.</text>
</comment>
<feature type="coiled-coil region" evidence="7">
    <location>
        <begin position="752"/>
        <end position="779"/>
    </location>
</feature>
<feature type="compositionally biased region" description="Polar residues" evidence="8">
    <location>
        <begin position="20"/>
        <end position="30"/>
    </location>
</feature>
<dbReference type="Proteomes" id="UP000291343">
    <property type="component" value="Unassembled WGS sequence"/>
</dbReference>
<dbReference type="InterPro" id="IPR003599">
    <property type="entry name" value="Ig_sub"/>
</dbReference>
<dbReference type="FunCoup" id="A0A482XCJ6">
    <property type="interactions" value="92"/>
</dbReference>
<sequence>MTSPPINRMTSSCGHRMTSPPASRMTSSCGRQQLMTSPGGGWLLVLVAVLVTCGADCPSMCECKWKNGKEAVLCLQANLTGLPPQGQLDASTQLLDLTGNLVASIGRDAFRTAGLLNLQKSIDRYAFRALSNLVELDLSYNALSAVPSHAFESISELRELKLSGNAIQRLLNDAFVNLKQLVRLEISDCRLATLELRAFNGLQRTLECLSSSQKVKGVSHCDAVDSLCPSQWTCSKNGKKAPRRLTNRAWDKLDVDEFACPPAVSALVSRLQVQEGSNASMSCQVRGSPPPTVHWLWKNKMVANVSTGGAGSGGKKLYVLHMRDATSRLSILSVEPQDAGMYYCVAENKAGRVQANISLAVTYRRGGAPGSSSLPLLLTSSWALLVASILVASLFLLAACLAVLCVCALRTKHKNNNNGNSIRSGHQSAAAILDTGGHLDGGGGGNYEKIELNHHYKPATVVMNHSGVPKCASNGYSEVAVVGPLKQHPRHSEYRGLSTAPDDNDADCEEEEEEEEEDEEEEDEDEEAKLEGRRKGRRTNAKLQATSAFWEESGVQQHVMRKEVLPSGTLYTTAGLHDERNNFPDLLGSPAAATLKSHSQDTSIISSTAQRFSRTRVLADRGKSGTVTSESQSPLLPGSRYSSSDSTSSRLYGCLSRSSSTYKLSGASSSVAPEDRCSSTLNLSASATRRRGGGGPPSLPSSPLTYALQDWRQSAGGGPPHTSETPILDILDPSIYSPALAATTYDYHAAQLERFLEEYRSLQEQLSKMKETCENLRLGGGGGKESHFENSRFADPPITDETPRSILKNKNKNGASLPQNASVNNPYWLPRDSIFDSTHNSDLFKS</sequence>
<dbReference type="InterPro" id="IPR013783">
    <property type="entry name" value="Ig-like_fold"/>
</dbReference>
<keyword evidence="4" id="KW-1015">Disulfide bond</keyword>
<dbReference type="SMART" id="SM00369">
    <property type="entry name" value="LRR_TYP"/>
    <property type="match status" value="3"/>
</dbReference>
<feature type="region of interest" description="Disordered" evidence="8">
    <location>
        <begin position="779"/>
        <end position="823"/>
    </location>
</feature>
<dbReference type="InterPro" id="IPR036179">
    <property type="entry name" value="Ig-like_dom_sf"/>
</dbReference>
<dbReference type="InterPro" id="IPR032675">
    <property type="entry name" value="LRR_dom_sf"/>
</dbReference>
<name>A0A482XCJ6_LAOST</name>
<accession>A0A482XCJ6</accession>
<dbReference type="EMBL" id="QKKF02012835">
    <property type="protein sequence ID" value="RZF43208.1"/>
    <property type="molecule type" value="Genomic_DNA"/>
</dbReference>
<keyword evidence="6" id="KW-0393">Immunoglobulin domain</keyword>
<keyword evidence="9" id="KW-0472">Membrane</keyword>
<dbReference type="InterPro" id="IPR013098">
    <property type="entry name" value="Ig_I-set"/>
</dbReference>
<evidence type="ECO:0000256" key="5">
    <source>
        <dbReference type="ARBA" id="ARBA00023180"/>
    </source>
</evidence>
<dbReference type="PROSITE" id="PS50835">
    <property type="entry name" value="IG_LIKE"/>
    <property type="match status" value="1"/>
</dbReference>
<feature type="region of interest" description="Disordered" evidence="8">
    <location>
        <begin position="1"/>
        <end position="30"/>
    </location>
</feature>
<dbReference type="Pfam" id="PF13855">
    <property type="entry name" value="LRR_8"/>
    <property type="match status" value="1"/>
</dbReference>
<dbReference type="Pfam" id="PF07679">
    <property type="entry name" value="I-set"/>
    <property type="match status" value="1"/>
</dbReference>
<dbReference type="InParanoid" id="A0A482XCJ6"/>
<dbReference type="InterPro" id="IPR003598">
    <property type="entry name" value="Ig_sub2"/>
</dbReference>
<feature type="domain" description="Ig-like" evidence="10">
    <location>
        <begin position="262"/>
        <end position="358"/>
    </location>
</feature>
<dbReference type="InterPro" id="IPR003591">
    <property type="entry name" value="Leu-rich_rpt_typical-subtyp"/>
</dbReference>
<dbReference type="PANTHER" id="PTHR45842:SF12">
    <property type="entry name" value="KEKKON 5, ISOFORM A"/>
    <property type="match status" value="1"/>
</dbReference>
<evidence type="ECO:0000256" key="9">
    <source>
        <dbReference type="SAM" id="Phobius"/>
    </source>
</evidence>
<evidence type="ECO:0000259" key="10">
    <source>
        <dbReference type="PROSITE" id="PS50835"/>
    </source>
</evidence>
<feature type="compositionally biased region" description="Polar residues" evidence="8">
    <location>
        <begin position="812"/>
        <end position="823"/>
    </location>
</feature>
<feature type="region of interest" description="Disordered" evidence="8">
    <location>
        <begin position="487"/>
        <end position="541"/>
    </location>
</feature>
<evidence type="ECO:0000256" key="6">
    <source>
        <dbReference type="ARBA" id="ARBA00023319"/>
    </source>
</evidence>
<keyword evidence="3" id="KW-0677">Repeat</keyword>
<keyword evidence="9" id="KW-0812">Transmembrane</keyword>
<dbReference type="PANTHER" id="PTHR45842">
    <property type="entry name" value="SYNAPTIC ADHESION-LIKE MOLECULE SALM"/>
    <property type="match status" value="1"/>
</dbReference>
<dbReference type="STRING" id="195883.A0A482XCJ6"/>
<protein>
    <recommendedName>
        <fullName evidence="10">Ig-like domain-containing protein</fullName>
    </recommendedName>
</protein>
<dbReference type="SUPFAM" id="SSF48726">
    <property type="entry name" value="Immunoglobulin"/>
    <property type="match status" value="1"/>
</dbReference>
<evidence type="ECO:0000256" key="3">
    <source>
        <dbReference type="ARBA" id="ARBA00022737"/>
    </source>
</evidence>
<feature type="transmembrane region" description="Helical" evidence="9">
    <location>
        <begin position="382"/>
        <end position="409"/>
    </location>
</feature>
<evidence type="ECO:0000256" key="2">
    <source>
        <dbReference type="ARBA" id="ARBA00022729"/>
    </source>
</evidence>
<dbReference type="SMART" id="SM00408">
    <property type="entry name" value="IGc2"/>
    <property type="match status" value="1"/>
</dbReference>
<evidence type="ECO:0000313" key="12">
    <source>
        <dbReference type="Proteomes" id="UP000291343"/>
    </source>
</evidence>
<keyword evidence="5" id="KW-0325">Glycoprotein</keyword>
<feature type="region of interest" description="Disordered" evidence="8">
    <location>
        <begin position="684"/>
        <end position="704"/>
    </location>
</feature>
<gene>
    <name evidence="11" type="ORF">LSTR_LSTR014458</name>
</gene>
<evidence type="ECO:0000256" key="4">
    <source>
        <dbReference type="ARBA" id="ARBA00023157"/>
    </source>
</evidence>
<dbReference type="Gene3D" id="2.60.40.10">
    <property type="entry name" value="Immunoglobulins"/>
    <property type="match status" value="1"/>
</dbReference>
<dbReference type="OrthoDB" id="643377at2759"/>
<dbReference type="InterPro" id="IPR050467">
    <property type="entry name" value="LRFN"/>
</dbReference>
<evidence type="ECO:0000256" key="8">
    <source>
        <dbReference type="SAM" id="MobiDB-lite"/>
    </source>
</evidence>
<keyword evidence="12" id="KW-1185">Reference proteome</keyword>
<evidence type="ECO:0000256" key="7">
    <source>
        <dbReference type="SAM" id="Coils"/>
    </source>
</evidence>
<dbReference type="FunFam" id="2.60.40.10:FF:000032">
    <property type="entry name" value="palladin isoform X1"/>
    <property type="match status" value="1"/>
</dbReference>
<evidence type="ECO:0000313" key="11">
    <source>
        <dbReference type="EMBL" id="RZF43208.1"/>
    </source>
</evidence>